<keyword evidence="2" id="KW-1185">Reference proteome</keyword>
<sequence length="1742" mass="197984">MNGLTLRISRTGNNKNKNSNGFAPVTLKTCNDLEYATKCKLFGEFIESANADDQLTILKKILAGLIEKLDLQSIEFLVTVFLEADAKHPVKCFLTRYITKTTVLQQPFTDALTHKILLYINNKPENYRTYIDIVSRLSTCIENFPAGVAAVKSVEINFAAYLYSCLQCCVLTLREAKTLSPTEKNEIFNLAHLTLRLFLHLVQKAEPQNKNTDTLISMFSEMRLIIQEFLFDDEVPMDNKSVCGILYLSMHLLENGCDSWIDILTPPETNEMLRRLLSHEASQLSLYSAIATVVPTELLQKNAALILLVKKMLEIGERSSSESVFILGVTRTLVQISRSLDKLTDNDLGLKLVDSLLLFIWTHLDHYMDSVRHLTGQALACVVKYCSKLNKQGNKGALESLFEALISLDRTRKSYYLSLALLTNELGATCVKNKIPNVINDLLYALSSQPIQASATQALEILLQKHMQVTAKEMFNAEWIEPIISYVCNNYIDSGVLNILESLLTKAVKLDDSYIDNILSHIKQYQTASKIKAGDLKCVLMLLSVAKKLNYTSKLANEDMEDWKGLISYDVLKNAAINSLDEIRILSLSLIVESPKTTELFTVGDFDFVLWYLKYNINAQAPSFRQLTLSVLKKFVKRLEDSYKVLKKQRESSSKVDCYLKFLEDLRTLCFDSLMQGANYSRRCVALQMLVWCEHLQIDGYHRRWTPDDVDKLLMHLEDSYENNKAMALEVLERCPVELLKDYKYSTSLDMNDILRQASSLKPTDCVSAAYKIDILKRKMPERISDEFCDTTEATTFALLRVLLKALIVELSTCLKSVVCAAREAPMYGLLHCMGHFMEQIDPESISEDEKWTGLIDEMISACVDVNAGVACVVNNSSPEGHLPMDMSGVVITDDGNSGGVRLDDGRQVTAQMVLLCAWRSVKEVSLLLGTISSRLTISGEGRDVGTLSFRQIDLMVKHFRKLLAETKHRGAFEQAYVGFTKLLSRLWRCRSPELHEMPRNCLTELVAMIASNEQKTTLCATRRSAGLPFMIQALVTTELQVHGNPKCFHSCMATLLRLTRTHCLNILRALFRNSSLDECVAGYVGEGLIVALTGFEGETWTERNSSTLLFSALMVRIFGVQRSRDSDELCVRNKMTGRIFFLRYPHLYDFMLEKLKEVSANEGSQLLRPSLYPILLLLARLYPSSLEGTVSNLKLVAYVPYVLSCASSGVLKTRQLAAKAMVPLVSPENYMQHLIDMLRVISQPHVKKNYCHGILLQLTRLLSAKPKNLTIDEVSQERLSNCFHDTLWILQQGIEGNPCYLLVDEYVRVINLLIWRLPFIIKDDIVNKIISNLSKLIFQDSRSNVAPGKEVCLSNSLYLLLILVIKYNKYSIIDILYQSLQHCSYEVILTGLNYLLILYQQINIENKFQEHLKAISHLDILEKLKNDTKYINILCDILYNNEYIECQQKCLKLLTLQGDAQRYLIDIKKQNHTEDVIIGKLLETIEKCHENLVHIYLESLCDFVTVKFKLLHSQRVLEVLRALLDCSSSDNNENTRSVVVKFLEENVGDLLSTNLDELNAEDKFEFRGTLWSTIVTMLEDDDEILRQRTANALLLHIGNDDNIIPSKCGEDVVDYIEGHDDAAIFIMLALLDFKSEVCLTDENSDECRVFDQNERYNVFLEETVWTNRCATKIIDKQKYIVTNLIDYVLSIIDNGIYKKTLDSLCHSNIVVFRRILKGDNSLNRCLVNPKIQILIDKLSSR</sequence>
<dbReference type="EMBL" id="CM034400">
    <property type="protein sequence ID" value="KAJ0175924.1"/>
    <property type="molecule type" value="Genomic_DNA"/>
</dbReference>
<name>A0ACC1CW39_9NEOP</name>
<evidence type="ECO:0000313" key="1">
    <source>
        <dbReference type="EMBL" id="KAJ0175924.1"/>
    </source>
</evidence>
<reference evidence="1 2" key="1">
    <citation type="journal article" date="2021" name="Front. Genet.">
        <title>Chromosome-Level Genome Assembly Reveals Significant Gene Expansion in the Toll and IMD Signaling Pathways of Dendrolimus kikuchii.</title>
        <authorList>
            <person name="Zhou J."/>
            <person name="Wu P."/>
            <person name="Xiong Z."/>
            <person name="Liu N."/>
            <person name="Zhao N."/>
            <person name="Ji M."/>
            <person name="Qiu Y."/>
            <person name="Yang B."/>
        </authorList>
    </citation>
    <scope>NUCLEOTIDE SEQUENCE [LARGE SCALE GENOMIC DNA]</scope>
    <source>
        <strain evidence="1">Ann1</strain>
    </source>
</reference>
<accession>A0ACC1CW39</accession>
<proteinExistence type="predicted"/>
<gene>
    <name evidence="1" type="ORF">K1T71_008098</name>
</gene>
<organism evidence="1 2">
    <name type="scientific">Dendrolimus kikuchii</name>
    <dbReference type="NCBI Taxonomy" id="765133"/>
    <lineage>
        <taxon>Eukaryota</taxon>
        <taxon>Metazoa</taxon>
        <taxon>Ecdysozoa</taxon>
        <taxon>Arthropoda</taxon>
        <taxon>Hexapoda</taxon>
        <taxon>Insecta</taxon>
        <taxon>Pterygota</taxon>
        <taxon>Neoptera</taxon>
        <taxon>Endopterygota</taxon>
        <taxon>Lepidoptera</taxon>
        <taxon>Glossata</taxon>
        <taxon>Ditrysia</taxon>
        <taxon>Bombycoidea</taxon>
        <taxon>Lasiocampidae</taxon>
        <taxon>Dendrolimus</taxon>
    </lineage>
</organism>
<evidence type="ECO:0000313" key="2">
    <source>
        <dbReference type="Proteomes" id="UP000824533"/>
    </source>
</evidence>
<protein>
    <submittedName>
        <fullName evidence="1">Uncharacterized protein</fullName>
    </submittedName>
</protein>
<dbReference type="Proteomes" id="UP000824533">
    <property type="component" value="Linkage Group LG14"/>
</dbReference>
<comment type="caution">
    <text evidence="1">The sequence shown here is derived from an EMBL/GenBank/DDBJ whole genome shotgun (WGS) entry which is preliminary data.</text>
</comment>